<feature type="region of interest" description="Disordered" evidence="1">
    <location>
        <begin position="183"/>
        <end position="236"/>
    </location>
</feature>
<gene>
    <name evidence="2" type="ORF">OPKNFCMD_5171</name>
</gene>
<comment type="caution">
    <text evidence="2">The sequence shown here is derived from an EMBL/GenBank/DDBJ whole genome shotgun (WGS) entry which is preliminary data.</text>
</comment>
<evidence type="ECO:0000256" key="1">
    <source>
        <dbReference type="SAM" id="MobiDB-lite"/>
    </source>
</evidence>
<evidence type="ECO:0000313" key="3">
    <source>
        <dbReference type="Proteomes" id="UP001055167"/>
    </source>
</evidence>
<protein>
    <recommendedName>
        <fullName evidence="4">Tail tape measure protein</fullName>
    </recommendedName>
</protein>
<organism evidence="2 3">
    <name type="scientific">Methylobacterium crusticola</name>
    <dbReference type="NCBI Taxonomy" id="1697972"/>
    <lineage>
        <taxon>Bacteria</taxon>
        <taxon>Pseudomonadati</taxon>
        <taxon>Pseudomonadota</taxon>
        <taxon>Alphaproteobacteria</taxon>
        <taxon>Hyphomicrobiales</taxon>
        <taxon>Methylobacteriaceae</taxon>
        <taxon>Methylobacterium</taxon>
    </lineage>
</organism>
<sequence>MTTEIDRLVVSLEANVDAYERELARAGPAAERALGQAERAVEAAASRIGATMARVGADVRDELARMSAGDTLVRLQQAYAQVQDRLASGGGEAAQGSVRRIEEALGGLVGRLGEASGAARQAVAGFDAVAGAVGGIADRVPAAADLLDGLGRRVRAAAAAGSESGDAIRARVAAAFAASEAAPRGSLGPEAAARAPSGGEPGEPAPGGSEPPGAVPARARASRPVASGPARDEAGDDAYRAEIARITRRTGALRVEAEVVGQQEGVAARAEAAFRLLEAAKKADLAVTSALTAEIDRVAQAYGTATEQVHQAEAAQRAFLSASREFGALLADGLKGAVLQGQTLGTVLNRLATSLAGRSIDRAFDGLFGRGGAGTDLIGSLLGGLGLSPNPTGRAAGGPVTPGVAYTVGENGRETFVPLQPGRIVPAARGLPQPPPAPTVQVSVSIATPDAPSFARSEAQVTAALARAVQRGLRSL</sequence>
<evidence type="ECO:0008006" key="4">
    <source>
        <dbReference type="Google" id="ProtNLM"/>
    </source>
</evidence>
<dbReference type="Proteomes" id="UP001055167">
    <property type="component" value="Unassembled WGS sequence"/>
</dbReference>
<feature type="compositionally biased region" description="Low complexity" evidence="1">
    <location>
        <begin position="206"/>
        <end position="229"/>
    </location>
</feature>
<accession>A0ABQ4R528</accession>
<reference evidence="2" key="2">
    <citation type="submission" date="2021-08" db="EMBL/GenBank/DDBJ databases">
        <authorList>
            <person name="Tani A."/>
            <person name="Ola A."/>
            <person name="Ogura Y."/>
            <person name="Katsura K."/>
            <person name="Hayashi T."/>
        </authorList>
    </citation>
    <scope>NUCLEOTIDE SEQUENCE</scope>
    <source>
        <strain evidence="2">KCTC 52305</strain>
    </source>
</reference>
<reference evidence="2" key="1">
    <citation type="journal article" date="2021" name="Front. Microbiol.">
        <title>Comprehensive Comparative Genomics and Phenotyping of Methylobacterium Species.</title>
        <authorList>
            <person name="Alessa O."/>
            <person name="Ogura Y."/>
            <person name="Fujitani Y."/>
            <person name="Takami H."/>
            <person name="Hayashi T."/>
            <person name="Sahin N."/>
            <person name="Tani A."/>
        </authorList>
    </citation>
    <scope>NUCLEOTIDE SEQUENCE</scope>
    <source>
        <strain evidence="2">KCTC 52305</strain>
    </source>
</reference>
<evidence type="ECO:0000313" key="2">
    <source>
        <dbReference type="EMBL" id="GJD52406.1"/>
    </source>
</evidence>
<keyword evidence="3" id="KW-1185">Reference proteome</keyword>
<dbReference type="EMBL" id="BPQH01000019">
    <property type="protein sequence ID" value="GJD52406.1"/>
    <property type="molecule type" value="Genomic_DNA"/>
</dbReference>
<name>A0ABQ4R528_9HYPH</name>
<dbReference type="RefSeq" id="WP_238313952.1">
    <property type="nucleotide sequence ID" value="NZ_BPQH01000019.1"/>
</dbReference>
<proteinExistence type="predicted"/>
<feature type="compositionally biased region" description="Low complexity" evidence="1">
    <location>
        <begin position="183"/>
        <end position="198"/>
    </location>
</feature>